<gene>
    <name evidence="2" type="ORF">Mco01_55820</name>
</gene>
<name>A0ABQ4G683_9ACTN</name>
<dbReference type="InterPro" id="IPR051797">
    <property type="entry name" value="TrmB-like"/>
</dbReference>
<dbReference type="InterPro" id="IPR036390">
    <property type="entry name" value="WH_DNA-bd_sf"/>
</dbReference>
<dbReference type="InterPro" id="IPR000792">
    <property type="entry name" value="Tscrpt_reg_LuxR_C"/>
</dbReference>
<sequence>MDLSPGGSWAGTGLPSLAGRVLEHLVAHPASAEEAVAAAVGLPPDDVRAALTSLEAECLAVRIGESPVRWRASPPRSGLGSLLARRREELALAELHMERLHEAYRAAAGRYVASDLFEALESPEEVAARYAHLLRSSRDQVLHLAKPPYVTSLREPSGNADLTWGERVLFRSVYDTDGLTDERSLETVLRGTAIGGRLRVCAGVPMKLVVFDRTAAIMPLRPDDPAAGSLLIHSPALLEVLIALFESVWERAVPVALNTPEPAVPGGSGLPEGLDGRTRDILRLLAAGMKDDAVARVLGLSRRTVQKHISDAAKALGARTRFQIALTARSRGWLEPYDE</sequence>
<evidence type="ECO:0000259" key="1">
    <source>
        <dbReference type="PROSITE" id="PS50043"/>
    </source>
</evidence>
<reference evidence="2 3" key="1">
    <citation type="submission" date="2021-01" db="EMBL/GenBank/DDBJ databases">
        <title>Whole genome shotgun sequence of Microbispora corallina NBRC 16416.</title>
        <authorList>
            <person name="Komaki H."/>
            <person name="Tamura T."/>
        </authorList>
    </citation>
    <scope>NUCLEOTIDE SEQUENCE [LARGE SCALE GENOMIC DNA]</scope>
    <source>
        <strain evidence="2 3">NBRC 16416</strain>
    </source>
</reference>
<dbReference type="PANTHER" id="PTHR34293:SF1">
    <property type="entry name" value="HTH-TYPE TRANSCRIPTIONAL REGULATOR TRMBL2"/>
    <property type="match status" value="1"/>
</dbReference>
<dbReference type="Pfam" id="PF00196">
    <property type="entry name" value="GerE"/>
    <property type="match status" value="1"/>
</dbReference>
<dbReference type="SUPFAM" id="SSF46894">
    <property type="entry name" value="C-terminal effector domain of the bipartite response regulators"/>
    <property type="match status" value="1"/>
</dbReference>
<dbReference type="Gene3D" id="1.10.10.10">
    <property type="entry name" value="Winged helix-like DNA-binding domain superfamily/Winged helix DNA-binding domain"/>
    <property type="match status" value="1"/>
</dbReference>
<evidence type="ECO:0000313" key="3">
    <source>
        <dbReference type="Proteomes" id="UP000603904"/>
    </source>
</evidence>
<dbReference type="PRINTS" id="PR00038">
    <property type="entry name" value="HTHLUXR"/>
</dbReference>
<dbReference type="PANTHER" id="PTHR34293">
    <property type="entry name" value="HTH-TYPE TRANSCRIPTIONAL REGULATOR TRMBL2"/>
    <property type="match status" value="1"/>
</dbReference>
<dbReference type="CDD" id="cd06170">
    <property type="entry name" value="LuxR_C_like"/>
    <property type="match status" value="1"/>
</dbReference>
<evidence type="ECO:0000313" key="2">
    <source>
        <dbReference type="EMBL" id="GIH42582.1"/>
    </source>
</evidence>
<feature type="domain" description="HTH luxR-type" evidence="1">
    <location>
        <begin position="267"/>
        <end position="332"/>
    </location>
</feature>
<organism evidence="2 3">
    <name type="scientific">Microbispora corallina</name>
    <dbReference type="NCBI Taxonomy" id="83302"/>
    <lineage>
        <taxon>Bacteria</taxon>
        <taxon>Bacillati</taxon>
        <taxon>Actinomycetota</taxon>
        <taxon>Actinomycetes</taxon>
        <taxon>Streptosporangiales</taxon>
        <taxon>Streptosporangiaceae</taxon>
        <taxon>Microbispora</taxon>
    </lineage>
</organism>
<dbReference type="PROSITE" id="PS50043">
    <property type="entry name" value="HTH_LUXR_2"/>
    <property type="match status" value="1"/>
</dbReference>
<dbReference type="SMART" id="SM00421">
    <property type="entry name" value="HTH_LUXR"/>
    <property type="match status" value="1"/>
</dbReference>
<accession>A0ABQ4G683</accession>
<dbReference type="Proteomes" id="UP000603904">
    <property type="component" value="Unassembled WGS sequence"/>
</dbReference>
<dbReference type="RefSeq" id="WP_204059773.1">
    <property type="nucleotide sequence ID" value="NZ_BAAAGP010000006.1"/>
</dbReference>
<keyword evidence="3" id="KW-1185">Reference proteome</keyword>
<dbReference type="InterPro" id="IPR016032">
    <property type="entry name" value="Sig_transdc_resp-reg_C-effctor"/>
</dbReference>
<dbReference type="InterPro" id="IPR036388">
    <property type="entry name" value="WH-like_DNA-bd_sf"/>
</dbReference>
<dbReference type="EMBL" id="BOOC01000031">
    <property type="protein sequence ID" value="GIH42582.1"/>
    <property type="molecule type" value="Genomic_DNA"/>
</dbReference>
<protein>
    <recommendedName>
        <fullName evidence="1">HTH luxR-type domain-containing protein</fullName>
    </recommendedName>
</protein>
<proteinExistence type="predicted"/>
<comment type="caution">
    <text evidence="2">The sequence shown here is derived from an EMBL/GenBank/DDBJ whole genome shotgun (WGS) entry which is preliminary data.</text>
</comment>
<dbReference type="SUPFAM" id="SSF46785">
    <property type="entry name" value="Winged helix' DNA-binding domain"/>
    <property type="match status" value="1"/>
</dbReference>